<dbReference type="Proteomes" id="UP001430953">
    <property type="component" value="Unassembled WGS sequence"/>
</dbReference>
<evidence type="ECO:0000313" key="2">
    <source>
        <dbReference type="EMBL" id="KAL0112367.1"/>
    </source>
</evidence>
<keyword evidence="1" id="KW-0812">Transmembrane</keyword>
<comment type="caution">
    <text evidence="2">The sequence shown here is derived from an EMBL/GenBank/DDBJ whole genome shotgun (WGS) entry which is preliminary data.</text>
</comment>
<dbReference type="EMBL" id="JADYXP020000012">
    <property type="protein sequence ID" value="KAL0112367.1"/>
    <property type="molecule type" value="Genomic_DNA"/>
</dbReference>
<dbReference type="AlphaFoldDB" id="A0AAW2FA46"/>
<evidence type="ECO:0000313" key="3">
    <source>
        <dbReference type="Proteomes" id="UP001430953"/>
    </source>
</evidence>
<gene>
    <name evidence="2" type="ORF">PUN28_012001</name>
</gene>
<accession>A0AAW2FA46</accession>
<protein>
    <submittedName>
        <fullName evidence="2">Uncharacterized protein</fullName>
    </submittedName>
</protein>
<reference evidence="2 3" key="1">
    <citation type="submission" date="2023-03" db="EMBL/GenBank/DDBJ databases">
        <title>High recombination rates correlate with genetic variation in Cardiocondyla obscurior ants.</title>
        <authorList>
            <person name="Errbii M."/>
        </authorList>
    </citation>
    <scope>NUCLEOTIDE SEQUENCE [LARGE SCALE GENOMIC DNA]</scope>
    <source>
        <strain evidence="2">Alpha-2009</strain>
        <tissue evidence="2">Whole body</tissue>
    </source>
</reference>
<sequence>MDHRQKMVVVPQQSKIKVEDDDDEDVEALRLAALKSLRTKDATHKRSALSQVQKVSSPQLTQSSRFTYKNQRPTIKKNYYRIQQRQNGVSFYFICYLQLIIIAISHGIQKETLYVYFI</sequence>
<proteinExistence type="predicted"/>
<keyword evidence="3" id="KW-1185">Reference proteome</keyword>
<keyword evidence="1" id="KW-1133">Transmembrane helix</keyword>
<keyword evidence="1" id="KW-0472">Membrane</keyword>
<evidence type="ECO:0000256" key="1">
    <source>
        <dbReference type="SAM" id="Phobius"/>
    </source>
</evidence>
<organism evidence="2 3">
    <name type="scientific">Cardiocondyla obscurior</name>
    <dbReference type="NCBI Taxonomy" id="286306"/>
    <lineage>
        <taxon>Eukaryota</taxon>
        <taxon>Metazoa</taxon>
        <taxon>Ecdysozoa</taxon>
        <taxon>Arthropoda</taxon>
        <taxon>Hexapoda</taxon>
        <taxon>Insecta</taxon>
        <taxon>Pterygota</taxon>
        <taxon>Neoptera</taxon>
        <taxon>Endopterygota</taxon>
        <taxon>Hymenoptera</taxon>
        <taxon>Apocrita</taxon>
        <taxon>Aculeata</taxon>
        <taxon>Formicoidea</taxon>
        <taxon>Formicidae</taxon>
        <taxon>Myrmicinae</taxon>
        <taxon>Cardiocondyla</taxon>
    </lineage>
</organism>
<feature type="transmembrane region" description="Helical" evidence="1">
    <location>
        <begin position="89"/>
        <end position="108"/>
    </location>
</feature>
<name>A0AAW2FA46_9HYME</name>